<reference evidence="2 5" key="1">
    <citation type="submission" date="2017-01" db="EMBL/GenBank/DDBJ databases">
        <title>Complete genome sequence of Haloterrigena daqingensis type strain (JX313T).</title>
        <authorList>
            <person name="Shuang W."/>
        </authorList>
    </citation>
    <scope>NUCLEOTIDE SEQUENCE [LARGE SCALE GENOMIC DNA]</scope>
    <source>
        <strain evidence="2 5">JX313</strain>
    </source>
</reference>
<evidence type="ECO:0000256" key="1">
    <source>
        <dbReference type="SAM" id="MobiDB-lite"/>
    </source>
</evidence>
<dbReference type="KEGG" id="hda:BB347_13630"/>
<name>A0A1N7F6H3_9EURY</name>
<protein>
    <submittedName>
        <fullName evidence="3">Uncharacterized protein</fullName>
    </submittedName>
</protein>
<feature type="region of interest" description="Disordered" evidence="1">
    <location>
        <begin position="1"/>
        <end position="25"/>
    </location>
</feature>
<dbReference type="EMBL" id="FTNP01000005">
    <property type="protein sequence ID" value="SIR95835.1"/>
    <property type="molecule type" value="Genomic_DNA"/>
</dbReference>
<gene>
    <name evidence="2" type="ORF">BB347_13630</name>
    <name evidence="3" type="ORF">SAMN05421809_3043</name>
</gene>
<dbReference type="STRING" id="588898.BB347_13630"/>
<keyword evidence="4" id="KW-1185">Reference proteome</keyword>
<organism evidence="3 4">
    <name type="scientific">Natronorubrum daqingense</name>
    <dbReference type="NCBI Taxonomy" id="588898"/>
    <lineage>
        <taxon>Archaea</taxon>
        <taxon>Methanobacteriati</taxon>
        <taxon>Methanobacteriota</taxon>
        <taxon>Stenosarchaea group</taxon>
        <taxon>Halobacteria</taxon>
        <taxon>Halobacteriales</taxon>
        <taxon>Natrialbaceae</taxon>
        <taxon>Natronorubrum</taxon>
    </lineage>
</organism>
<dbReference type="RefSeq" id="WP_076583141.1">
    <property type="nucleotide sequence ID" value="NZ_CP019327.1"/>
</dbReference>
<accession>A0A1N7F6H3</accession>
<dbReference type="Proteomes" id="UP000187321">
    <property type="component" value="Chromosome"/>
</dbReference>
<reference evidence="3 4" key="2">
    <citation type="submission" date="2017-01" db="EMBL/GenBank/DDBJ databases">
        <authorList>
            <person name="Mah S.A."/>
            <person name="Swanson W.J."/>
            <person name="Moy G.W."/>
            <person name="Vacquier V.D."/>
        </authorList>
    </citation>
    <scope>NUCLEOTIDE SEQUENCE [LARGE SCALE GENOMIC DNA]</scope>
    <source>
        <strain evidence="3 4">CGMCC 1.8909</strain>
    </source>
</reference>
<dbReference type="Proteomes" id="UP000185687">
    <property type="component" value="Unassembled WGS sequence"/>
</dbReference>
<dbReference type="GeneID" id="30957003"/>
<proteinExistence type="predicted"/>
<evidence type="ECO:0000313" key="2">
    <source>
        <dbReference type="EMBL" id="APX97565.1"/>
    </source>
</evidence>
<dbReference type="EMBL" id="CP019327">
    <property type="protein sequence ID" value="APX97565.1"/>
    <property type="molecule type" value="Genomic_DNA"/>
</dbReference>
<dbReference type="AlphaFoldDB" id="A0A1N7F6H3"/>
<sequence>MSDEHTGVSEAGDIPYTYEHVDEKPHPDSDVYRVTCILDLVDRPTHKNTYYVPSGRLESFFTGHSQTGENVIDVTPIDREQAEQELDEYRQ</sequence>
<evidence type="ECO:0000313" key="4">
    <source>
        <dbReference type="Proteomes" id="UP000185687"/>
    </source>
</evidence>
<evidence type="ECO:0000313" key="5">
    <source>
        <dbReference type="Proteomes" id="UP000187321"/>
    </source>
</evidence>
<evidence type="ECO:0000313" key="3">
    <source>
        <dbReference type="EMBL" id="SIR95835.1"/>
    </source>
</evidence>